<evidence type="ECO:0000313" key="2">
    <source>
        <dbReference type="EMBL" id="TQD87524.1"/>
    </source>
</evidence>
<dbReference type="NCBIfam" id="TIGR01640">
    <property type="entry name" value="F_box_assoc_1"/>
    <property type="match status" value="1"/>
</dbReference>
<dbReference type="AlphaFoldDB" id="A0A540LM22"/>
<evidence type="ECO:0000259" key="1">
    <source>
        <dbReference type="Pfam" id="PF08268"/>
    </source>
</evidence>
<keyword evidence="3" id="KW-1185">Reference proteome</keyword>
<dbReference type="PANTHER" id="PTHR31111">
    <property type="entry name" value="BNAA05G37150D PROTEIN-RELATED"/>
    <property type="match status" value="1"/>
</dbReference>
<dbReference type="Proteomes" id="UP000315295">
    <property type="component" value="Unassembled WGS sequence"/>
</dbReference>
<dbReference type="PANTHER" id="PTHR31111:SF136">
    <property type="entry name" value="F-BOX ASSOCIATED DOMAIN-CONTAINING PROTEIN"/>
    <property type="match status" value="1"/>
</dbReference>
<dbReference type="EMBL" id="VIEB01000534">
    <property type="protein sequence ID" value="TQD87524.1"/>
    <property type="molecule type" value="Genomic_DNA"/>
</dbReference>
<evidence type="ECO:0000313" key="3">
    <source>
        <dbReference type="Proteomes" id="UP000315295"/>
    </source>
</evidence>
<sequence length="188" mass="21699">MGFDDATNTYKIVRVSGDQKSTICKLVSQIYVLGTSSWREIPSFPPCNLSDSRAFAYGNQHWLVCLPDPSLSSYGGVVSICSFNFRKEEFYGRIIPLPEHMHNKSVRCMGIPKHLHLLSLRGSLAIVDTSSDDYNIEIWVLKNYDKKEWNLDYKIDKSVLRGKMMMNLICCEWKHGIYFTHPRCHRSL</sequence>
<dbReference type="InterPro" id="IPR017451">
    <property type="entry name" value="F-box-assoc_interact_dom"/>
</dbReference>
<feature type="domain" description="F-box associated beta-propeller type 3" evidence="1">
    <location>
        <begin position="1"/>
        <end position="150"/>
    </location>
</feature>
<proteinExistence type="predicted"/>
<protein>
    <recommendedName>
        <fullName evidence="1">F-box associated beta-propeller type 3 domain-containing protein</fullName>
    </recommendedName>
</protein>
<gene>
    <name evidence="2" type="ORF">C1H46_026941</name>
</gene>
<reference evidence="2 3" key="1">
    <citation type="journal article" date="2019" name="G3 (Bethesda)">
        <title>Sequencing of a Wild Apple (Malus baccata) Genome Unravels the Differences Between Cultivated and Wild Apple Species Regarding Disease Resistance and Cold Tolerance.</title>
        <authorList>
            <person name="Chen X."/>
        </authorList>
    </citation>
    <scope>NUCLEOTIDE SEQUENCE [LARGE SCALE GENOMIC DNA]</scope>
    <source>
        <strain evidence="3">cv. Shandingzi</strain>
        <tissue evidence="2">Leaves</tissue>
    </source>
</reference>
<organism evidence="2 3">
    <name type="scientific">Malus baccata</name>
    <name type="common">Siberian crab apple</name>
    <name type="synonym">Pyrus baccata</name>
    <dbReference type="NCBI Taxonomy" id="106549"/>
    <lineage>
        <taxon>Eukaryota</taxon>
        <taxon>Viridiplantae</taxon>
        <taxon>Streptophyta</taxon>
        <taxon>Embryophyta</taxon>
        <taxon>Tracheophyta</taxon>
        <taxon>Spermatophyta</taxon>
        <taxon>Magnoliopsida</taxon>
        <taxon>eudicotyledons</taxon>
        <taxon>Gunneridae</taxon>
        <taxon>Pentapetalae</taxon>
        <taxon>rosids</taxon>
        <taxon>fabids</taxon>
        <taxon>Rosales</taxon>
        <taxon>Rosaceae</taxon>
        <taxon>Amygdaloideae</taxon>
        <taxon>Maleae</taxon>
        <taxon>Malus</taxon>
    </lineage>
</organism>
<dbReference type="Pfam" id="PF08268">
    <property type="entry name" value="FBA_3"/>
    <property type="match status" value="1"/>
</dbReference>
<dbReference type="InterPro" id="IPR013187">
    <property type="entry name" value="F-box-assoc_dom_typ3"/>
</dbReference>
<accession>A0A540LM22</accession>
<name>A0A540LM22_MALBA</name>
<comment type="caution">
    <text evidence="2">The sequence shown here is derived from an EMBL/GenBank/DDBJ whole genome shotgun (WGS) entry which is preliminary data.</text>
</comment>